<dbReference type="AlphaFoldDB" id="A0A4Y6PW60"/>
<dbReference type="OrthoDB" id="5288992at2"/>
<evidence type="ECO:0000259" key="1">
    <source>
        <dbReference type="SMART" id="SM00955"/>
    </source>
</evidence>
<dbReference type="Pfam" id="PF23161">
    <property type="entry name" value="HTH_RNase_II"/>
    <property type="match status" value="1"/>
</dbReference>
<accession>A0A4Y6PW60</accession>
<keyword evidence="3" id="KW-1185">Reference proteome</keyword>
<reference evidence="2 3" key="1">
    <citation type="submission" date="2019-06" db="EMBL/GenBank/DDBJ databases">
        <title>Persicimonas caeni gen. nov., sp. nov., a predatory bacterium isolated from solar saltern.</title>
        <authorList>
            <person name="Wang S."/>
        </authorList>
    </citation>
    <scope>NUCLEOTIDE SEQUENCE [LARGE SCALE GENOMIC DNA]</scope>
    <source>
        <strain evidence="2 3">YN101</strain>
    </source>
</reference>
<evidence type="ECO:0000313" key="3">
    <source>
        <dbReference type="Proteomes" id="UP000315995"/>
    </source>
</evidence>
<evidence type="ECO:0000313" key="2">
    <source>
        <dbReference type="EMBL" id="QDG52483.1"/>
    </source>
</evidence>
<dbReference type="Pfam" id="PF00773">
    <property type="entry name" value="RNB"/>
    <property type="match status" value="1"/>
</dbReference>
<dbReference type="PANTHER" id="PTHR23355">
    <property type="entry name" value="RIBONUCLEASE"/>
    <property type="match status" value="1"/>
</dbReference>
<accession>A0A5B8Y6Y5</accession>
<dbReference type="InterPro" id="IPR001900">
    <property type="entry name" value="RNase_II/R"/>
</dbReference>
<proteinExistence type="predicted"/>
<dbReference type="Proteomes" id="UP000315995">
    <property type="component" value="Chromosome"/>
</dbReference>
<protein>
    <submittedName>
        <fullName evidence="2">RNB domain-containing ribonuclease</fullName>
    </submittedName>
</protein>
<feature type="domain" description="RNB" evidence="1">
    <location>
        <begin position="302"/>
        <end position="612"/>
    </location>
</feature>
<dbReference type="Pfam" id="PF25255">
    <property type="entry name" value="WHD_RNase_II"/>
    <property type="match status" value="1"/>
</dbReference>
<gene>
    <name evidence="2" type="ORF">FIV42_17585</name>
</gene>
<dbReference type="InterPro" id="IPR012340">
    <property type="entry name" value="NA-bd_OB-fold"/>
</dbReference>
<dbReference type="InterPro" id="IPR040596">
    <property type="entry name" value="RNase_II_C_S1"/>
</dbReference>
<dbReference type="EMBL" id="CP041186">
    <property type="protein sequence ID" value="QDG52483.1"/>
    <property type="molecule type" value="Genomic_DNA"/>
</dbReference>
<name>A0A4Y6PW60_PERCE</name>
<organism evidence="2 3">
    <name type="scientific">Persicimonas caeni</name>
    <dbReference type="NCBI Taxonomy" id="2292766"/>
    <lineage>
        <taxon>Bacteria</taxon>
        <taxon>Deltaproteobacteria</taxon>
        <taxon>Bradymonadales</taxon>
        <taxon>Bradymonadaceae</taxon>
        <taxon>Persicimonas</taxon>
    </lineage>
</organism>
<dbReference type="GO" id="GO:0000932">
    <property type="term" value="C:P-body"/>
    <property type="evidence" value="ECO:0007669"/>
    <property type="project" value="TreeGrafter"/>
</dbReference>
<dbReference type="GO" id="GO:0006402">
    <property type="term" value="P:mRNA catabolic process"/>
    <property type="evidence" value="ECO:0007669"/>
    <property type="project" value="TreeGrafter"/>
</dbReference>
<dbReference type="InterPro" id="IPR050180">
    <property type="entry name" value="RNR_Ribonuclease"/>
</dbReference>
<dbReference type="GO" id="GO:0000175">
    <property type="term" value="F:3'-5'-RNA exonuclease activity"/>
    <property type="evidence" value="ECO:0007669"/>
    <property type="project" value="TreeGrafter"/>
</dbReference>
<sequence>MGGLENPHFASLNLMNLGEIIEFSSGDDHRIGVIVGEIGKKKLEVVTSEGDEMRATRKEVTFETGVSVADYSSTSVAQSGARRFAKKVEEFAEELDLPILWQFVSDMGEAMGPEGIAELFFATTEPAARLAVLSVLRDDIVYFKQKKGPTFEPRSESQVEELKKQVEAELQKERERQNFVDGVVEILKADDDARAEVADAKMADPDFRKFARIIQKYAIYDQDHDRADQAKELLDEIEDGYGRHLKGRYGSKAFHLMVDMTVWDEHENLHLLRHNISPDIADEIVEAAQVICERSWEPEGYRRDLTDVLMFSIDSASTKDIDDAISCEKLPDGGYRVGVHIADPSARVAAGCNVDLEARGRGTSIYLPTGIFPMFPHSLSHEKMSLVAGELRPAVSSLMTFNADLELVDTEIVPAMVEVDHRLTYDGVDQILANPSEADLPGLDTSASENLASSLQSLQKIARALHEERVSNGAVNIDLPELKLKVDYTPGGEPTISTRVLDSNSPSRQLVSEVMVLNNRVLGEFCRDHELPTIFRGQAPPEEELYTDDILSLPEGLAREFALVRKMKPGDVTTQPTSHFGLGLAVYVQASSPIRRYTDLVAQRQIKAFLAEEALPYGESDIMEVLGSVESAARGAYLAERETTRYWTLYHLGTTLKGEPLEATVVEHKGHDKAAAAVFVHDVAFKANCKFRDRPPVGAKCEVMVVKADPRKDVLQLRGA</sequence>
<dbReference type="InterPro" id="IPR056404">
    <property type="entry name" value="HTH_RNase_II"/>
</dbReference>
<dbReference type="PANTHER" id="PTHR23355:SF42">
    <property type="entry name" value="RIBONUCLEASE II, CHLOROPLASTIC_MITOCHONDRIAL"/>
    <property type="match status" value="1"/>
</dbReference>
<dbReference type="SUPFAM" id="SSF50249">
    <property type="entry name" value="Nucleic acid-binding proteins"/>
    <property type="match status" value="1"/>
</dbReference>
<dbReference type="GO" id="GO:0003723">
    <property type="term" value="F:RNA binding"/>
    <property type="evidence" value="ECO:0007669"/>
    <property type="project" value="InterPro"/>
</dbReference>
<dbReference type="InterPro" id="IPR057324">
    <property type="entry name" value="WH_RNase_II"/>
</dbReference>
<dbReference type="SMART" id="SM00955">
    <property type="entry name" value="RNB"/>
    <property type="match status" value="1"/>
</dbReference>
<dbReference type="Pfam" id="PF18614">
    <property type="entry name" value="RNase_II_C_S1"/>
    <property type="match status" value="1"/>
</dbReference>